<evidence type="ECO:0000313" key="1">
    <source>
        <dbReference type="EMBL" id="MFC4388854.1"/>
    </source>
</evidence>
<dbReference type="PANTHER" id="PTHR47271">
    <property type="entry name" value="ARGININE DEIMINASE"/>
    <property type="match status" value="1"/>
</dbReference>
<comment type="caution">
    <text evidence="1">The sequence shown here is derived from an EMBL/GenBank/DDBJ whole genome shotgun (WGS) entry which is preliminary data.</text>
</comment>
<gene>
    <name evidence="1" type="ORF">ACFOZ1_13715</name>
</gene>
<protein>
    <submittedName>
        <fullName evidence="1">Dimethylarginine dimethylaminohydrolase family protein</fullName>
    </submittedName>
</protein>
<dbReference type="Gene3D" id="3.75.10.10">
    <property type="entry name" value="L-arginine/glycine Amidinotransferase, Chain A"/>
    <property type="match status" value="1"/>
</dbReference>
<dbReference type="Proteomes" id="UP001595880">
    <property type="component" value="Unassembled WGS sequence"/>
</dbReference>
<name>A0ABV8VXG6_9BACI</name>
<dbReference type="PANTHER" id="PTHR47271:SF2">
    <property type="entry name" value="ARGININE DEIMINASE"/>
    <property type="match status" value="1"/>
</dbReference>
<dbReference type="Pfam" id="PF19420">
    <property type="entry name" value="DDAH_eukar"/>
    <property type="match status" value="1"/>
</dbReference>
<proteinExistence type="predicted"/>
<dbReference type="RefSeq" id="WP_390200183.1">
    <property type="nucleotide sequence ID" value="NZ_JBHSDV010000005.1"/>
</dbReference>
<dbReference type="EMBL" id="JBHSDV010000005">
    <property type="protein sequence ID" value="MFC4388854.1"/>
    <property type="molecule type" value="Genomic_DNA"/>
</dbReference>
<reference evidence="2" key="1">
    <citation type="journal article" date="2019" name="Int. J. Syst. Evol. Microbiol.">
        <title>The Global Catalogue of Microorganisms (GCM) 10K type strain sequencing project: providing services to taxonomists for standard genome sequencing and annotation.</title>
        <authorList>
            <consortium name="The Broad Institute Genomics Platform"/>
            <consortium name="The Broad Institute Genome Sequencing Center for Infectious Disease"/>
            <person name="Wu L."/>
            <person name="Ma J."/>
        </authorList>
    </citation>
    <scope>NUCLEOTIDE SEQUENCE [LARGE SCALE GENOMIC DNA]</scope>
    <source>
        <strain evidence="2">KACC 14058</strain>
    </source>
</reference>
<sequence>MINQETEYGVLKKVIVCPPTYMEIKKVINETQKHYENENIDVAVAVTEHENFVAVLKSHNVEVIELEPKPQLNEQVFTRDIGFVINKQAFLAKMQREIRKPEVEEVEKYFEQNDLSYKKVTVPSIEGGDVIVAPDHVFVGLSERTTKQAVKSLELEVPNKQIIPLTLRDDILHLDCAFNIISEKEALIYREAFTKEDMDILKKHYELIEVTEEEQFTLGTNVLSIGNKTILSLPENKQVNTELRKRDYTIIEVPFSEIIKSGGSFRCCTMPIERL</sequence>
<evidence type="ECO:0000313" key="2">
    <source>
        <dbReference type="Proteomes" id="UP001595880"/>
    </source>
</evidence>
<dbReference type="SUPFAM" id="SSF55909">
    <property type="entry name" value="Pentein"/>
    <property type="match status" value="1"/>
</dbReference>
<keyword evidence="2" id="KW-1185">Reference proteome</keyword>
<organism evidence="1 2">
    <name type="scientific">Gracilibacillus marinus</name>
    <dbReference type="NCBI Taxonomy" id="630535"/>
    <lineage>
        <taxon>Bacteria</taxon>
        <taxon>Bacillati</taxon>
        <taxon>Bacillota</taxon>
        <taxon>Bacilli</taxon>
        <taxon>Bacillales</taxon>
        <taxon>Bacillaceae</taxon>
        <taxon>Gracilibacillus</taxon>
    </lineage>
</organism>
<accession>A0ABV8VXG6</accession>